<dbReference type="PANTHER" id="PTHR47759:SF2">
    <property type="entry name" value="TRIGLYCERIDE LIPASE"/>
    <property type="match status" value="1"/>
</dbReference>
<dbReference type="PANTHER" id="PTHR47759">
    <property type="entry name" value="OS04G0509100 PROTEIN"/>
    <property type="match status" value="1"/>
</dbReference>
<feature type="domain" description="Fungal lipase-type" evidence="2">
    <location>
        <begin position="121"/>
        <end position="146"/>
    </location>
</feature>
<dbReference type="EMBL" id="PKPP01009267">
    <property type="protein sequence ID" value="PWA48670.1"/>
    <property type="molecule type" value="Genomic_DNA"/>
</dbReference>
<keyword evidence="4" id="KW-1185">Reference proteome</keyword>
<dbReference type="OrthoDB" id="438440at2759"/>
<comment type="caution">
    <text evidence="3">The sequence shown here is derived from an EMBL/GenBank/DDBJ whole genome shotgun (WGS) entry which is preliminary data.</text>
</comment>
<dbReference type="Proteomes" id="UP000245207">
    <property type="component" value="Unassembled WGS sequence"/>
</dbReference>
<dbReference type="AlphaFoldDB" id="A0A2U1LI53"/>
<proteinExistence type="predicted"/>
<evidence type="ECO:0000313" key="4">
    <source>
        <dbReference type="Proteomes" id="UP000245207"/>
    </source>
</evidence>
<evidence type="ECO:0000313" key="3">
    <source>
        <dbReference type="EMBL" id="PWA48670.1"/>
    </source>
</evidence>
<dbReference type="SUPFAM" id="SSF53474">
    <property type="entry name" value="alpha/beta-Hydrolases"/>
    <property type="match status" value="1"/>
</dbReference>
<dbReference type="InterPro" id="IPR002921">
    <property type="entry name" value="Fungal_lipase-type"/>
</dbReference>
<reference evidence="3 4" key="1">
    <citation type="journal article" date="2018" name="Mol. Plant">
        <title>The genome of Artemisia annua provides insight into the evolution of Asteraceae family and artemisinin biosynthesis.</title>
        <authorList>
            <person name="Shen Q."/>
            <person name="Zhang L."/>
            <person name="Liao Z."/>
            <person name="Wang S."/>
            <person name="Yan T."/>
            <person name="Shi P."/>
            <person name="Liu M."/>
            <person name="Fu X."/>
            <person name="Pan Q."/>
            <person name="Wang Y."/>
            <person name="Lv Z."/>
            <person name="Lu X."/>
            <person name="Zhang F."/>
            <person name="Jiang W."/>
            <person name="Ma Y."/>
            <person name="Chen M."/>
            <person name="Hao X."/>
            <person name="Li L."/>
            <person name="Tang Y."/>
            <person name="Lv G."/>
            <person name="Zhou Y."/>
            <person name="Sun X."/>
            <person name="Brodelius P.E."/>
            <person name="Rose J.K.C."/>
            <person name="Tang K."/>
        </authorList>
    </citation>
    <scope>NUCLEOTIDE SEQUENCE [LARGE SCALE GENOMIC DNA]</scope>
    <source>
        <strain evidence="4">cv. Huhao1</strain>
        <tissue evidence="3">Leaf</tissue>
    </source>
</reference>
<name>A0A2U1LI53_ARTAN</name>
<dbReference type="Gene3D" id="3.40.50.1820">
    <property type="entry name" value="alpha/beta hydrolase"/>
    <property type="match status" value="1"/>
</dbReference>
<dbReference type="Pfam" id="PF01764">
    <property type="entry name" value="Lipase_3"/>
    <property type="match status" value="1"/>
</dbReference>
<dbReference type="GO" id="GO:0016787">
    <property type="term" value="F:hydrolase activity"/>
    <property type="evidence" value="ECO:0007669"/>
    <property type="project" value="UniProtKB-KW"/>
</dbReference>
<keyword evidence="1" id="KW-0378">Hydrolase</keyword>
<accession>A0A2U1LI53</accession>
<dbReference type="InterPro" id="IPR029058">
    <property type="entry name" value="AB_hydrolase_fold"/>
</dbReference>
<protein>
    <recommendedName>
        <fullName evidence="2">Fungal lipase-type domain-containing protein</fullName>
    </recommendedName>
</protein>
<dbReference type="STRING" id="35608.A0A2U1LI53"/>
<gene>
    <name evidence="3" type="ORF">CTI12_AA488690</name>
</gene>
<organism evidence="3 4">
    <name type="scientific">Artemisia annua</name>
    <name type="common">Sweet wormwood</name>
    <dbReference type="NCBI Taxonomy" id="35608"/>
    <lineage>
        <taxon>Eukaryota</taxon>
        <taxon>Viridiplantae</taxon>
        <taxon>Streptophyta</taxon>
        <taxon>Embryophyta</taxon>
        <taxon>Tracheophyta</taxon>
        <taxon>Spermatophyta</taxon>
        <taxon>Magnoliopsida</taxon>
        <taxon>eudicotyledons</taxon>
        <taxon>Gunneridae</taxon>
        <taxon>Pentapetalae</taxon>
        <taxon>asterids</taxon>
        <taxon>campanulids</taxon>
        <taxon>Asterales</taxon>
        <taxon>Asteraceae</taxon>
        <taxon>Asteroideae</taxon>
        <taxon>Anthemideae</taxon>
        <taxon>Artemisiinae</taxon>
        <taxon>Artemisia</taxon>
    </lineage>
</organism>
<evidence type="ECO:0000259" key="2">
    <source>
        <dbReference type="Pfam" id="PF01764"/>
    </source>
</evidence>
<evidence type="ECO:0000256" key="1">
    <source>
        <dbReference type="ARBA" id="ARBA00022801"/>
    </source>
</evidence>
<sequence>MIQESDSQQLHQMLRIPLTVITKGTRSQPVVILEELLCCIDWNIFFSKDLRWKDLRTDLMLAPTGLNPERIGGDFKEEIQYTITYPYDVCCSQVHLGKFMILDGQGYCIHGDDDADPVSKWHVFVTGHSLGGAPATLLALELSSSQLAK</sequence>
<dbReference type="GO" id="GO:0006629">
    <property type="term" value="P:lipid metabolic process"/>
    <property type="evidence" value="ECO:0007669"/>
    <property type="project" value="InterPro"/>
</dbReference>